<gene>
    <name evidence="1" type="ORF">PPGU16_17960</name>
</gene>
<name>A0A7I8BK94_9BURK</name>
<sequence>MGIYGALRECAAIFATGVLEKGAAPTVIFHAAFAYALACLSDGVHRLKNAGKPITFADDVQVTKKITDVSVLLNECRNAACHINSGLHEVDTTRLYLPPVFGKCEEFVDVKGTLIGASDYEDDCAVFYGSMRIYRDRHVKRALIEASAGLEEL</sequence>
<protein>
    <recommendedName>
        <fullName evidence="3">HEPN domain-containing protein</fullName>
    </recommendedName>
</protein>
<dbReference type="EMBL" id="AP023174">
    <property type="protein sequence ID" value="BCF88729.1"/>
    <property type="molecule type" value="Genomic_DNA"/>
</dbReference>
<dbReference type="KEGG" id="plad:PPGU16_17960"/>
<dbReference type="AlphaFoldDB" id="A0A7I8BK94"/>
<proteinExistence type="predicted"/>
<reference evidence="1 2" key="1">
    <citation type="journal article" date="2020" name="Genes (Basel)">
        <title>Genomic Comparison of Insect Gut Symbionts from Divergent Burkholderia Subclades.</title>
        <authorList>
            <person name="Takeshita K."/>
            <person name="Kikuchi Y."/>
        </authorList>
    </citation>
    <scope>NUCLEOTIDE SEQUENCE [LARGE SCALE GENOMIC DNA]</scope>
    <source>
        <strain evidence="1 2">PGU16</strain>
    </source>
</reference>
<dbReference type="Proteomes" id="UP000510888">
    <property type="component" value="Chromosome 1"/>
</dbReference>
<evidence type="ECO:0008006" key="3">
    <source>
        <dbReference type="Google" id="ProtNLM"/>
    </source>
</evidence>
<evidence type="ECO:0000313" key="1">
    <source>
        <dbReference type="EMBL" id="BCF88729.1"/>
    </source>
</evidence>
<accession>A0A7I8BK94</accession>
<evidence type="ECO:0000313" key="2">
    <source>
        <dbReference type="Proteomes" id="UP000510888"/>
    </source>
</evidence>
<organism evidence="1 2">
    <name type="scientific">Paraburkholderia largidicola</name>
    <dbReference type="NCBI Taxonomy" id="3014751"/>
    <lineage>
        <taxon>Bacteria</taxon>
        <taxon>Pseudomonadati</taxon>
        <taxon>Pseudomonadota</taxon>
        <taxon>Betaproteobacteria</taxon>
        <taxon>Burkholderiales</taxon>
        <taxon>Burkholderiaceae</taxon>
        <taxon>Paraburkholderia</taxon>
    </lineage>
</organism>
<keyword evidence="2" id="KW-1185">Reference proteome</keyword>